<accession>A0ABN6ZEE2</accession>
<reference evidence="1" key="1">
    <citation type="journal article" date="2024" name="Int. J. Syst. Evol. Microbiol.">
        <title>Turicibacter faecis sp. nov., isolated from faeces of heart failure mouse model.</title>
        <authorList>
            <person name="Imamura Y."/>
            <person name="Motooka D."/>
            <person name="Nakajima Y."/>
            <person name="Ito S."/>
            <person name="Kitakaze M."/>
            <person name="Iida T."/>
            <person name="Nakamura S."/>
        </authorList>
    </citation>
    <scope>NUCLEOTIDE SEQUENCE</scope>
    <source>
        <strain evidence="1">TC023</strain>
    </source>
</reference>
<dbReference type="RefSeq" id="WP_161830776.1">
    <property type="nucleotide sequence ID" value="NZ_AP028127.1"/>
</dbReference>
<organism evidence="1 2">
    <name type="scientific">Turicibacter faecis</name>
    <dbReference type="NCBI Taxonomy" id="2963365"/>
    <lineage>
        <taxon>Bacteria</taxon>
        <taxon>Bacillati</taxon>
        <taxon>Bacillota</taxon>
        <taxon>Erysipelotrichia</taxon>
        <taxon>Erysipelotrichales</taxon>
        <taxon>Turicibacteraceae</taxon>
        <taxon>Turicibacter</taxon>
    </lineage>
</organism>
<evidence type="ECO:0000313" key="1">
    <source>
        <dbReference type="EMBL" id="BEH91399.1"/>
    </source>
</evidence>
<dbReference type="EMBL" id="AP028127">
    <property type="protein sequence ID" value="BEH91399.1"/>
    <property type="molecule type" value="Genomic_DNA"/>
</dbReference>
<keyword evidence="2" id="KW-1185">Reference proteome</keyword>
<proteinExistence type="predicted"/>
<gene>
    <name evidence="1" type="ORF">T23_15010</name>
</gene>
<dbReference type="Proteomes" id="UP001432099">
    <property type="component" value="Chromosome"/>
</dbReference>
<protein>
    <submittedName>
        <fullName evidence="1">Uncharacterized protein</fullName>
    </submittedName>
</protein>
<sequence>MRHLNPTLYEVIQEWANDLPIDYEVQREGNTRDNLHNSKEKIVACLIEQFPMSYRQSYEVYSDLFNQSEIFSVYHSLDTINVLAMATGSGGDVFGLIHAFEKYFKGKTIHIFSVEGNEDALQSQTNLFKRYIEGNLIANKVQLVPIPAVIQPGLRGLKEELKDRCFTPYGVEKFDLMHGFKWMNEKSIRGWFHPYHFYAFFNYHLLPDRVAVWLETVDLKSQYQGDRSLSQRAIFDYVKYCHHFQEKNHLMALTPTPCIARHLSGKRKQCEGCLGCFDEIDTYVKSMDERANRWQGQSIFVMKFASGPLGRELSKYLQDEHVGYQTAFFNGQPHFCTLNSTKEMKKVANAFVLGNLSKQES</sequence>
<name>A0ABN6ZEE2_9FIRM</name>
<evidence type="ECO:0000313" key="2">
    <source>
        <dbReference type="Proteomes" id="UP001432099"/>
    </source>
</evidence>